<gene>
    <name evidence="1" type="ORF">LSALG_LOCUS1161</name>
</gene>
<evidence type="ECO:0000313" key="1">
    <source>
        <dbReference type="EMBL" id="CAI9260322.1"/>
    </source>
</evidence>
<dbReference type="EMBL" id="OX465086">
    <property type="protein sequence ID" value="CAI9260322.1"/>
    <property type="molecule type" value="Genomic_DNA"/>
</dbReference>
<accession>A0AA35VGC7</accession>
<dbReference type="Proteomes" id="UP001177003">
    <property type="component" value="Chromosome 0"/>
</dbReference>
<dbReference type="AlphaFoldDB" id="A0AA35VGC7"/>
<proteinExistence type="predicted"/>
<reference evidence="1" key="1">
    <citation type="submission" date="2023-04" db="EMBL/GenBank/DDBJ databases">
        <authorList>
            <person name="Vijverberg K."/>
            <person name="Xiong W."/>
            <person name="Schranz E."/>
        </authorList>
    </citation>
    <scope>NUCLEOTIDE SEQUENCE</scope>
</reference>
<organism evidence="1 2">
    <name type="scientific">Lactuca saligna</name>
    <name type="common">Willowleaf lettuce</name>
    <dbReference type="NCBI Taxonomy" id="75948"/>
    <lineage>
        <taxon>Eukaryota</taxon>
        <taxon>Viridiplantae</taxon>
        <taxon>Streptophyta</taxon>
        <taxon>Embryophyta</taxon>
        <taxon>Tracheophyta</taxon>
        <taxon>Spermatophyta</taxon>
        <taxon>Magnoliopsida</taxon>
        <taxon>eudicotyledons</taxon>
        <taxon>Gunneridae</taxon>
        <taxon>Pentapetalae</taxon>
        <taxon>asterids</taxon>
        <taxon>campanulids</taxon>
        <taxon>Asterales</taxon>
        <taxon>Asteraceae</taxon>
        <taxon>Cichorioideae</taxon>
        <taxon>Cichorieae</taxon>
        <taxon>Lactucinae</taxon>
        <taxon>Lactuca</taxon>
    </lineage>
</organism>
<keyword evidence="2" id="KW-1185">Reference proteome</keyword>
<sequence length="211" mass="23543">MKESLDLKVAEIESLMSEEVKKLEENYNLLHGKVVVIAGAITRLVKFNNEYTKRFQAMSEMDEKMVWNVESNIKAELGPIVSLVLCLPTNAPHATQFLQWGEREVGGTAYSNVYGDDTGVVVRKLILSQILRTIPMKPITVSSITTSTTTNVPKVPLKGILIKEDEGGLSNDLVKRTSQVDLKDKGKVIPIKQSDEEKKKLQAAELEFQDK</sequence>
<evidence type="ECO:0000313" key="2">
    <source>
        <dbReference type="Proteomes" id="UP001177003"/>
    </source>
</evidence>
<protein>
    <submittedName>
        <fullName evidence="1">Uncharacterized protein</fullName>
    </submittedName>
</protein>
<name>A0AA35VGC7_LACSI</name>